<keyword evidence="1" id="KW-0732">Signal</keyword>
<dbReference type="InterPro" id="IPR016047">
    <property type="entry name" value="M23ase_b-sheet_dom"/>
</dbReference>
<feature type="compositionally biased region" description="Basic and acidic residues" evidence="2">
    <location>
        <begin position="91"/>
        <end position="100"/>
    </location>
</feature>
<evidence type="ECO:0000256" key="2">
    <source>
        <dbReference type="SAM" id="MobiDB-lite"/>
    </source>
</evidence>
<organism evidence="4 5">
    <name type="scientific">Aphanothece cf. minutissima CCALA 015</name>
    <dbReference type="NCBI Taxonomy" id="2107695"/>
    <lineage>
        <taxon>Bacteria</taxon>
        <taxon>Bacillati</taxon>
        <taxon>Cyanobacteriota</taxon>
        <taxon>Cyanophyceae</taxon>
        <taxon>Oscillatoriophycideae</taxon>
        <taxon>Chroococcales</taxon>
        <taxon>Aphanothecaceae</taxon>
        <taxon>Aphanothece</taxon>
    </lineage>
</organism>
<dbReference type="SUPFAM" id="SSF51261">
    <property type="entry name" value="Duplicated hybrid motif"/>
    <property type="match status" value="1"/>
</dbReference>
<accession>A0ABX5FAS7</accession>
<dbReference type="RefSeq" id="WP_106220400.1">
    <property type="nucleotide sequence ID" value="NZ_PVWP01000003.1"/>
</dbReference>
<feature type="domain" description="M23ase beta-sheet core" evidence="3">
    <location>
        <begin position="261"/>
        <end position="349"/>
    </location>
</feature>
<name>A0ABX5FAS7_9CHRO</name>
<keyword evidence="5" id="KW-1185">Reference proteome</keyword>
<dbReference type="InterPro" id="IPR050570">
    <property type="entry name" value="Cell_wall_metabolism_enzyme"/>
</dbReference>
<gene>
    <name evidence="4" type="ORF">C7B81_06190</name>
</gene>
<dbReference type="PANTHER" id="PTHR21666">
    <property type="entry name" value="PEPTIDASE-RELATED"/>
    <property type="match status" value="1"/>
</dbReference>
<reference evidence="4 5" key="2">
    <citation type="submission" date="2018-03" db="EMBL/GenBank/DDBJ databases">
        <title>The ancient ancestry and fast evolution of plastids.</title>
        <authorList>
            <person name="Moore K.R."/>
            <person name="Magnabosco C."/>
            <person name="Momper L."/>
            <person name="Gold D.A."/>
            <person name="Bosak T."/>
            <person name="Fournier G.P."/>
        </authorList>
    </citation>
    <scope>NUCLEOTIDE SEQUENCE [LARGE SCALE GENOMIC DNA]</scope>
    <source>
        <strain evidence="4 5">CCALA 015</strain>
    </source>
</reference>
<evidence type="ECO:0000313" key="4">
    <source>
        <dbReference type="EMBL" id="PSB38285.1"/>
    </source>
</evidence>
<dbReference type="EMBL" id="PVWP01000003">
    <property type="protein sequence ID" value="PSB38285.1"/>
    <property type="molecule type" value="Genomic_DNA"/>
</dbReference>
<evidence type="ECO:0000313" key="5">
    <source>
        <dbReference type="Proteomes" id="UP000238218"/>
    </source>
</evidence>
<sequence length="421" mass="43175">MASQPLTVLTALGAGAAASWLAMPLVLAQAVPALEPADQAAPAPAPTPVQRPSVRIAAPVTRPEFQTPVQPLAPPPPVTGEAPPATLRPGTAERRPEPPRRFDASLDALVREGVVTPAERVRVRGSLLSPQEAATRTRACRAGALSAQECSTGVIIIGRGRKDGLSDGLGEGDLVAGGRGAGFGGFGFDASPLPPITVPVSALLTGAGGSFRLTDVFRVTPRPAPIVGNGNQRLLFPLIGSAVTTSGFGYRLHPVLGSWLMHAGRDLAAPEGTPVVAALSGRVVSSGLAGGYGLAVEIEHDRPRRRTLYGHLSELYVKDGEMVRQGEVIGRVGSTGLSTGPHLHFELRLPQDGGWVATDPGDLDPGGGLFAGLASADGSGPTDAVALLMGQLIATLERPRSPLPLPGERLSVPPTARPTPG</sequence>
<evidence type="ECO:0000259" key="3">
    <source>
        <dbReference type="Pfam" id="PF01551"/>
    </source>
</evidence>
<feature type="region of interest" description="Disordered" evidence="2">
    <location>
        <begin position="60"/>
        <end position="100"/>
    </location>
</feature>
<dbReference type="Gene3D" id="2.70.70.10">
    <property type="entry name" value="Glucose Permease (Domain IIA)"/>
    <property type="match status" value="1"/>
</dbReference>
<dbReference type="InterPro" id="IPR011055">
    <property type="entry name" value="Dup_hybrid_motif"/>
</dbReference>
<dbReference type="CDD" id="cd12797">
    <property type="entry name" value="M23_peptidase"/>
    <property type="match status" value="1"/>
</dbReference>
<dbReference type="Proteomes" id="UP000238218">
    <property type="component" value="Unassembled WGS sequence"/>
</dbReference>
<protein>
    <submittedName>
        <fullName evidence="4">Peptidase M23</fullName>
    </submittedName>
</protein>
<comment type="caution">
    <text evidence="4">The sequence shown here is derived from an EMBL/GenBank/DDBJ whole genome shotgun (WGS) entry which is preliminary data.</text>
</comment>
<proteinExistence type="predicted"/>
<reference evidence="4 5" key="1">
    <citation type="submission" date="2018-02" db="EMBL/GenBank/DDBJ databases">
        <authorList>
            <person name="Moore K."/>
            <person name="Momper L."/>
        </authorList>
    </citation>
    <scope>NUCLEOTIDE SEQUENCE [LARGE SCALE GENOMIC DNA]</scope>
    <source>
        <strain evidence="4 5">CCALA 015</strain>
    </source>
</reference>
<dbReference type="PANTHER" id="PTHR21666:SF289">
    <property type="entry name" value="L-ALA--D-GLU ENDOPEPTIDASE"/>
    <property type="match status" value="1"/>
</dbReference>
<dbReference type="Pfam" id="PF01551">
    <property type="entry name" value="Peptidase_M23"/>
    <property type="match status" value="1"/>
</dbReference>
<feature type="region of interest" description="Disordered" evidence="2">
    <location>
        <begin position="399"/>
        <end position="421"/>
    </location>
</feature>
<evidence type="ECO:0000256" key="1">
    <source>
        <dbReference type="ARBA" id="ARBA00022729"/>
    </source>
</evidence>